<reference evidence="2" key="1">
    <citation type="journal article" date="2009" name="PLoS Genet.">
        <title>Sequencing, mapping, and analysis of 27,455 maize full-length cDNAs.</title>
        <authorList>
            <person name="Soderlund C."/>
            <person name="Descour A."/>
            <person name="Kudrna D."/>
            <person name="Bomhoff M."/>
            <person name="Boyd L."/>
            <person name="Currie J."/>
            <person name="Angelova A."/>
            <person name="Collura K."/>
            <person name="Wissotski M."/>
            <person name="Ashley E."/>
            <person name="Morrow D."/>
            <person name="Fernandes J."/>
            <person name="Walbot V."/>
            <person name="Yu Y."/>
        </authorList>
    </citation>
    <scope>NUCLEOTIDE SEQUENCE</scope>
    <source>
        <strain evidence="2">B73</strain>
    </source>
</reference>
<dbReference type="EMBL" id="BT034700">
    <property type="protein sequence ID" value="ACF79705.2"/>
    <property type="molecule type" value="mRNA"/>
</dbReference>
<evidence type="ECO:0000256" key="1">
    <source>
        <dbReference type="SAM" id="MobiDB-lite"/>
    </source>
</evidence>
<proteinExistence type="evidence at transcript level"/>
<protein>
    <submittedName>
        <fullName evidence="2">Uncharacterized protein</fullName>
    </submittedName>
</protein>
<feature type="compositionally biased region" description="Polar residues" evidence="1">
    <location>
        <begin position="1"/>
        <end position="19"/>
    </location>
</feature>
<sequence>MYAATTASLHRGQGKSSTLPRPMVCTPSFRAGRTRSGRWTCGRSRLVQPRQRLMTGCRLSRSAGRSRRTCQSPSACTPDPAPTSLRRGWQVLSPLIWTKWRCHSMRANLKPAASSVQEMIWSLGCR</sequence>
<accession>B4FC62</accession>
<evidence type="ECO:0000313" key="2">
    <source>
        <dbReference type="EMBL" id="ACF79705.2"/>
    </source>
</evidence>
<name>B4FC62_MAIZE</name>
<dbReference type="AlphaFoldDB" id="B4FC62"/>
<organism evidence="2">
    <name type="scientific">Zea mays</name>
    <name type="common">Maize</name>
    <dbReference type="NCBI Taxonomy" id="4577"/>
    <lineage>
        <taxon>Eukaryota</taxon>
        <taxon>Viridiplantae</taxon>
        <taxon>Streptophyta</taxon>
        <taxon>Embryophyta</taxon>
        <taxon>Tracheophyta</taxon>
        <taxon>Spermatophyta</taxon>
        <taxon>Magnoliopsida</taxon>
        <taxon>Liliopsida</taxon>
        <taxon>Poales</taxon>
        <taxon>Poaceae</taxon>
        <taxon>PACMAD clade</taxon>
        <taxon>Panicoideae</taxon>
        <taxon>Andropogonodae</taxon>
        <taxon>Andropogoneae</taxon>
        <taxon>Tripsacinae</taxon>
        <taxon>Zea</taxon>
    </lineage>
</organism>
<feature type="region of interest" description="Disordered" evidence="1">
    <location>
        <begin position="1"/>
        <end position="22"/>
    </location>
</feature>